<organism evidence="1">
    <name type="scientific">viral metagenome</name>
    <dbReference type="NCBI Taxonomy" id="1070528"/>
    <lineage>
        <taxon>unclassified sequences</taxon>
        <taxon>metagenomes</taxon>
        <taxon>organismal metagenomes</taxon>
    </lineage>
</organism>
<reference evidence="1" key="1">
    <citation type="journal article" date="2020" name="Nature">
        <title>Giant virus diversity and host interactions through global metagenomics.</title>
        <authorList>
            <person name="Schulz F."/>
            <person name="Roux S."/>
            <person name="Paez-Espino D."/>
            <person name="Jungbluth S."/>
            <person name="Walsh D.A."/>
            <person name="Denef V.J."/>
            <person name="McMahon K.D."/>
            <person name="Konstantinidis K.T."/>
            <person name="Eloe-Fadrosh E.A."/>
            <person name="Kyrpides N.C."/>
            <person name="Woyke T."/>
        </authorList>
    </citation>
    <scope>NUCLEOTIDE SEQUENCE</scope>
    <source>
        <strain evidence="1">GVMAG-S-1016704-121</strain>
    </source>
</reference>
<accession>A0A6C0LU53</accession>
<name>A0A6C0LU53_9ZZZZ</name>
<dbReference type="EMBL" id="MN740558">
    <property type="protein sequence ID" value="QHU33538.1"/>
    <property type="molecule type" value="Genomic_DNA"/>
</dbReference>
<protein>
    <submittedName>
        <fullName evidence="1">Uncharacterized protein</fullName>
    </submittedName>
</protein>
<dbReference type="AlphaFoldDB" id="A0A6C0LU53"/>
<proteinExistence type="predicted"/>
<sequence>MKPNIFFYPVTHGWSKSEWNAAYKKLIKLCKGSSFETLFVCETDQHSDIFVDKFDEGYDQLVQALGYEPPWPVHVPTCDNVSIQWFEPSNIMSIYMNDPIFSVAYMAYGNKATDIRTDISNYLDEFFGCDVPNDQLLENSIAFLNDNTFSTLSSIVKREVIKLGTSEDEYQALLAVMCETTISEVLSTDTFPNSYHGVAFLGNRPLTMAFNLHRGIWNIHAAKTANNMITQNKNIVFILGRMHIYCIQKMIDAVYGPEGKVKCETHASFPCNIM</sequence>
<evidence type="ECO:0000313" key="1">
    <source>
        <dbReference type="EMBL" id="QHU33538.1"/>
    </source>
</evidence>